<feature type="region of interest" description="Disordered" evidence="1">
    <location>
        <begin position="597"/>
        <end position="643"/>
    </location>
</feature>
<dbReference type="AlphaFoldDB" id="A0A9D9N2T3"/>
<gene>
    <name evidence="3" type="ORF">IAA81_07670</name>
</gene>
<keyword evidence="2" id="KW-0812">Transmembrane</keyword>
<feature type="transmembrane region" description="Helical" evidence="2">
    <location>
        <begin position="9"/>
        <end position="28"/>
    </location>
</feature>
<evidence type="ECO:0000256" key="2">
    <source>
        <dbReference type="SAM" id="Phobius"/>
    </source>
</evidence>
<evidence type="ECO:0000256" key="1">
    <source>
        <dbReference type="SAM" id="MobiDB-lite"/>
    </source>
</evidence>
<proteinExistence type="predicted"/>
<reference evidence="3" key="1">
    <citation type="submission" date="2020-10" db="EMBL/GenBank/DDBJ databases">
        <authorList>
            <person name="Gilroy R."/>
        </authorList>
    </citation>
    <scope>NUCLEOTIDE SEQUENCE</scope>
    <source>
        <strain evidence="3">10532</strain>
    </source>
</reference>
<dbReference type="Proteomes" id="UP000823638">
    <property type="component" value="Unassembled WGS sequence"/>
</dbReference>
<reference evidence="3" key="2">
    <citation type="journal article" date="2021" name="PeerJ">
        <title>Extensive microbial diversity within the chicken gut microbiome revealed by metagenomics and culture.</title>
        <authorList>
            <person name="Gilroy R."/>
            <person name="Ravi A."/>
            <person name="Getino M."/>
            <person name="Pursley I."/>
            <person name="Horton D.L."/>
            <person name="Alikhan N.F."/>
            <person name="Baker D."/>
            <person name="Gharbi K."/>
            <person name="Hall N."/>
            <person name="Watson M."/>
            <person name="Adriaenssens E.M."/>
            <person name="Foster-Nyarko E."/>
            <person name="Jarju S."/>
            <person name="Secka A."/>
            <person name="Antonio M."/>
            <person name="Oren A."/>
            <person name="Chaudhuri R.R."/>
            <person name="La Ragione R."/>
            <person name="Hildebrand F."/>
            <person name="Pallen M.J."/>
        </authorList>
    </citation>
    <scope>NUCLEOTIDE SEQUENCE</scope>
    <source>
        <strain evidence="3">10532</strain>
    </source>
</reference>
<feature type="compositionally biased region" description="Polar residues" evidence="1">
    <location>
        <begin position="600"/>
        <end position="620"/>
    </location>
</feature>
<keyword evidence="2" id="KW-1133">Transmembrane helix</keyword>
<organism evidence="3 4">
    <name type="scientific">Candidatus Gallitreponema excrementavium</name>
    <dbReference type="NCBI Taxonomy" id="2840840"/>
    <lineage>
        <taxon>Bacteria</taxon>
        <taxon>Pseudomonadati</taxon>
        <taxon>Spirochaetota</taxon>
        <taxon>Spirochaetia</taxon>
        <taxon>Spirochaetales</taxon>
        <taxon>Candidatus Gallitreponema</taxon>
    </lineage>
</organism>
<protein>
    <submittedName>
        <fullName evidence="3">Uncharacterized protein</fullName>
    </submittedName>
</protein>
<keyword evidence="2" id="KW-0472">Membrane</keyword>
<dbReference type="EMBL" id="JADIMM010000087">
    <property type="protein sequence ID" value="MBO8458090.1"/>
    <property type="molecule type" value="Genomic_DNA"/>
</dbReference>
<accession>A0A9D9N2T3</accession>
<comment type="caution">
    <text evidence="3">The sequence shown here is derived from an EMBL/GenBank/DDBJ whole genome shotgun (WGS) entry which is preliminary data.</text>
</comment>
<evidence type="ECO:0000313" key="4">
    <source>
        <dbReference type="Proteomes" id="UP000823638"/>
    </source>
</evidence>
<evidence type="ECO:0000313" key="3">
    <source>
        <dbReference type="EMBL" id="MBO8458090.1"/>
    </source>
</evidence>
<sequence>MAKLQLRRFITVPVLYLLIIFVICVLQFTQGTTFSIINGPLSISGSYITDEDENRIPALPFHMVFKGLDMYIDDSSPVTLSNKNGEEENLSLLSIEDNETGISLGFSENVSLDISVEKRGDVDLLSISAKLPTSDSTLKFPYKTIKSAKEEISENSHLISTNDKQYIFQGLVDSDAKNLIFNNRATTLVYRTFIPSRGVVITDLGKNPLSSENLYNTNIDKFAATTLSALRNSLNSSYTEDDIAAFIAEMAKNGMYNNGISSVPQAFISGTTRTYKTNTFLNNLVRTNESMILQEREDLSRISRLVSEKNPSVFEFPALIPFLWDRTSTPLLNDILTFIPSLNMESVTPLQAAGILAAGMDYDTYLKAEKNPFLILEESCLRIIRESLNDLGENIFVSTDGKNIGILENIKTGKILIKYGKTYNKPEWANAGRIIISSVLSFMNDKGNFPETASFTFSADGTKKTGIVQDTSKILKASTVYPILVENPYYPREVSLSNELGRGVWAWTSAIEIKGLKVSENQIDISVRFPVGESHYLVIRGIKPFTRIQLYGMDYRTDNRFETYNSSGYVYNSSTQTLYLKIRHKSETETVRLFYETEQPETSQPADATENASKQQNPENTGEAAPAQVSQGTENLDIPVQIQ</sequence>
<name>A0A9D9N2T3_9SPIR</name>